<accession>A0A7C9FZL9</accession>
<dbReference type="Pfam" id="PF04389">
    <property type="entry name" value="Peptidase_M28"/>
    <property type="match status" value="1"/>
</dbReference>
<dbReference type="AlphaFoldDB" id="A0A7C9FZL9"/>
<evidence type="ECO:0000313" key="4">
    <source>
        <dbReference type="Proteomes" id="UP000479293"/>
    </source>
</evidence>
<dbReference type="InterPro" id="IPR001478">
    <property type="entry name" value="PDZ"/>
</dbReference>
<dbReference type="Pfam" id="PF13180">
    <property type="entry name" value="PDZ_2"/>
    <property type="match status" value="1"/>
</dbReference>
<gene>
    <name evidence="3" type="ORF">GBK04_27680</name>
</gene>
<dbReference type="Gene3D" id="3.40.630.10">
    <property type="entry name" value="Zn peptidases"/>
    <property type="match status" value="1"/>
</dbReference>
<dbReference type="InterPro" id="IPR007484">
    <property type="entry name" value="Peptidase_M28"/>
</dbReference>
<dbReference type="SUPFAM" id="SSF53187">
    <property type="entry name" value="Zn-dependent exopeptidases"/>
    <property type="match status" value="1"/>
</dbReference>
<dbReference type="PANTHER" id="PTHR12147">
    <property type="entry name" value="METALLOPEPTIDASE M28 FAMILY MEMBER"/>
    <property type="match status" value="1"/>
</dbReference>
<dbReference type="PANTHER" id="PTHR12147:SF26">
    <property type="entry name" value="PEPTIDASE M28 DOMAIN-CONTAINING PROTEIN"/>
    <property type="match status" value="1"/>
</dbReference>
<evidence type="ECO:0000259" key="2">
    <source>
        <dbReference type="SMART" id="SM00228"/>
    </source>
</evidence>
<protein>
    <submittedName>
        <fullName evidence="3">M28 family peptidase</fullName>
    </submittedName>
</protein>
<dbReference type="GO" id="GO:0006508">
    <property type="term" value="P:proteolysis"/>
    <property type="evidence" value="ECO:0007669"/>
    <property type="project" value="InterPro"/>
</dbReference>
<feature type="chain" id="PRO_5028883795" evidence="1">
    <location>
        <begin position="25"/>
        <end position="413"/>
    </location>
</feature>
<dbReference type="EMBL" id="WHLY01000002">
    <property type="protein sequence ID" value="MPR37013.1"/>
    <property type="molecule type" value="Genomic_DNA"/>
</dbReference>
<feature type="signal peptide" evidence="1">
    <location>
        <begin position="1"/>
        <end position="24"/>
    </location>
</feature>
<proteinExistence type="predicted"/>
<feature type="domain" description="PDZ" evidence="2">
    <location>
        <begin position="332"/>
        <end position="404"/>
    </location>
</feature>
<reference evidence="3 4" key="1">
    <citation type="submission" date="2019-10" db="EMBL/GenBank/DDBJ databases">
        <title>Draft Genome Sequence of Cytophagaceae sp. SJW1-29.</title>
        <authorList>
            <person name="Choi A."/>
        </authorList>
    </citation>
    <scope>NUCLEOTIDE SEQUENCE [LARGE SCALE GENOMIC DNA]</scope>
    <source>
        <strain evidence="3 4">SJW1-29</strain>
    </source>
</reference>
<keyword evidence="4" id="KW-1185">Reference proteome</keyword>
<dbReference type="InterPro" id="IPR045175">
    <property type="entry name" value="M28_fam"/>
</dbReference>
<comment type="caution">
    <text evidence="3">The sequence shown here is derived from an EMBL/GenBank/DDBJ whole genome shotgun (WGS) entry which is preliminary data.</text>
</comment>
<dbReference type="SMART" id="SM00228">
    <property type="entry name" value="PDZ"/>
    <property type="match status" value="1"/>
</dbReference>
<evidence type="ECO:0000256" key="1">
    <source>
        <dbReference type="SAM" id="SignalP"/>
    </source>
</evidence>
<evidence type="ECO:0000313" key="3">
    <source>
        <dbReference type="EMBL" id="MPR37013.1"/>
    </source>
</evidence>
<keyword evidence="1" id="KW-0732">Signal</keyword>
<name>A0A7C9FZL9_9BACT</name>
<dbReference type="GO" id="GO:0008235">
    <property type="term" value="F:metalloexopeptidase activity"/>
    <property type="evidence" value="ECO:0007669"/>
    <property type="project" value="InterPro"/>
</dbReference>
<sequence>MRFNNIRTLFIGAGVFLFSLCAVAQDLASQDILAHIQVLASDSLEGRGTATVGEMKAARYIASWFKRAGLEPKGGNGSFFQPFGTVIHYEGIPHQVTAHNVVGFLDNGSDQTIVIGAHYDHLGKGYQTGSLTADSEDLIHNGADDNASGTAGLIELARYFAGNKVKEKYNVLFIAFSGEELGLLGSKFFTSHPTIPMESVAFMINMDMIGRLDESKGLTIGGWGTSPSWGTLLPALALKNTLKFAVDSSGIGPSDHTSFYLQQKPVLFFFTGVHSDYHKVTDDADKINAPGVSKILGLVVGLVTELDKKGGMLTFTEAGNPHTQEAQTSFKVTLGIIPDYSFNGRGLRIDGVTKNRPAAKAGLATGDIIVKMGEYPIKDIQDYMKSLGQFESGQSIDVEVRRSEESKAFRVTF</sequence>
<dbReference type="InterPro" id="IPR036034">
    <property type="entry name" value="PDZ_sf"/>
</dbReference>
<dbReference type="Gene3D" id="2.30.42.10">
    <property type="match status" value="1"/>
</dbReference>
<dbReference type="SUPFAM" id="SSF50156">
    <property type="entry name" value="PDZ domain-like"/>
    <property type="match status" value="1"/>
</dbReference>
<dbReference type="Proteomes" id="UP000479293">
    <property type="component" value="Unassembled WGS sequence"/>
</dbReference>
<organism evidence="3 4">
    <name type="scientific">Salmonirosea aquatica</name>
    <dbReference type="NCBI Taxonomy" id="2654236"/>
    <lineage>
        <taxon>Bacteria</taxon>
        <taxon>Pseudomonadati</taxon>
        <taxon>Bacteroidota</taxon>
        <taxon>Cytophagia</taxon>
        <taxon>Cytophagales</taxon>
        <taxon>Spirosomataceae</taxon>
        <taxon>Salmonirosea</taxon>
    </lineage>
</organism>
<dbReference type="RefSeq" id="WP_152765431.1">
    <property type="nucleotide sequence ID" value="NZ_WHLY01000002.1"/>
</dbReference>